<evidence type="ECO:0000256" key="2">
    <source>
        <dbReference type="SAM" id="MobiDB-lite"/>
    </source>
</evidence>
<feature type="compositionally biased region" description="Acidic residues" evidence="2">
    <location>
        <begin position="124"/>
        <end position="135"/>
    </location>
</feature>
<dbReference type="Proteomes" id="UP000827549">
    <property type="component" value="Chromosome 2"/>
</dbReference>
<evidence type="ECO:0000256" key="1">
    <source>
        <dbReference type="SAM" id="Coils"/>
    </source>
</evidence>
<keyword evidence="4" id="KW-1185">Reference proteome</keyword>
<protein>
    <submittedName>
        <fullName evidence="3">Uncharacterized protein</fullName>
    </submittedName>
</protein>
<accession>A0AAF0Y3F4</accession>
<feature type="coiled-coil region" evidence="1">
    <location>
        <begin position="33"/>
        <end position="60"/>
    </location>
</feature>
<sequence length="217" mass="23118">MVNHDKPQTGPSSSMEPSLQAATSAVPSPATRLVDLMTEMKVLRERLLALKKRLAAAVELARSRAVRAAVRATEERVRRERLRVFMKRLAAANEARTNGTDPYAQGEIDGPRGDASVGPVVETTDTDGPNEGEDSEGGKLASRNDGGSPTNGDPAKRSDGLQWPIPSINNKPSGGDLGTCVDDGGHDSCDTPKRSDGLQWPIPRVNNKPVATVQFGQ</sequence>
<proteinExistence type="predicted"/>
<organism evidence="3 4">
    <name type="scientific">Vanrija pseudolonga</name>
    <dbReference type="NCBI Taxonomy" id="143232"/>
    <lineage>
        <taxon>Eukaryota</taxon>
        <taxon>Fungi</taxon>
        <taxon>Dikarya</taxon>
        <taxon>Basidiomycota</taxon>
        <taxon>Agaricomycotina</taxon>
        <taxon>Tremellomycetes</taxon>
        <taxon>Trichosporonales</taxon>
        <taxon>Trichosporonaceae</taxon>
        <taxon>Vanrija</taxon>
    </lineage>
</organism>
<feature type="compositionally biased region" description="Polar residues" evidence="2">
    <location>
        <begin position="9"/>
        <end position="26"/>
    </location>
</feature>
<reference evidence="3" key="1">
    <citation type="submission" date="2023-10" db="EMBL/GenBank/DDBJ databases">
        <authorList>
            <person name="Noh H."/>
        </authorList>
    </citation>
    <scope>NUCLEOTIDE SEQUENCE</scope>
    <source>
        <strain evidence="3">DUCC4014</strain>
    </source>
</reference>
<feature type="region of interest" description="Disordered" evidence="2">
    <location>
        <begin position="96"/>
        <end position="204"/>
    </location>
</feature>
<evidence type="ECO:0000313" key="3">
    <source>
        <dbReference type="EMBL" id="WOO79390.1"/>
    </source>
</evidence>
<evidence type="ECO:0000313" key="4">
    <source>
        <dbReference type="Proteomes" id="UP000827549"/>
    </source>
</evidence>
<dbReference type="EMBL" id="CP086715">
    <property type="protein sequence ID" value="WOO79390.1"/>
    <property type="molecule type" value="Genomic_DNA"/>
</dbReference>
<feature type="region of interest" description="Disordered" evidence="2">
    <location>
        <begin position="1"/>
        <end position="28"/>
    </location>
</feature>
<dbReference type="AlphaFoldDB" id="A0AAF0Y3F4"/>
<gene>
    <name evidence="3" type="ORF">LOC62_02G002914</name>
</gene>
<dbReference type="GeneID" id="87806161"/>
<dbReference type="RefSeq" id="XP_062625422.1">
    <property type="nucleotide sequence ID" value="XM_062769438.1"/>
</dbReference>
<feature type="compositionally biased region" description="Basic and acidic residues" evidence="2">
    <location>
        <begin position="183"/>
        <end position="196"/>
    </location>
</feature>
<name>A0AAF0Y3F4_9TREE</name>
<keyword evidence="1" id="KW-0175">Coiled coil</keyword>